<dbReference type="EMBL" id="LAVV01006775">
    <property type="protein sequence ID" value="KNZ58366.1"/>
    <property type="molecule type" value="Genomic_DNA"/>
</dbReference>
<proteinExistence type="predicted"/>
<gene>
    <name evidence="1" type="ORF">VP01_1944g3</name>
</gene>
<comment type="caution">
    <text evidence="1">The sequence shown here is derived from an EMBL/GenBank/DDBJ whole genome shotgun (WGS) entry which is preliminary data.</text>
</comment>
<reference evidence="1 2" key="1">
    <citation type="submission" date="2015-08" db="EMBL/GenBank/DDBJ databases">
        <title>Next Generation Sequencing and Analysis of the Genome of Puccinia sorghi L Schw, the Causal Agent of Maize Common Rust.</title>
        <authorList>
            <person name="Rochi L."/>
            <person name="Burguener G."/>
            <person name="Darino M."/>
            <person name="Turjanski A."/>
            <person name="Kreff E."/>
            <person name="Dieguez M.J."/>
            <person name="Sacco F."/>
        </authorList>
    </citation>
    <scope>NUCLEOTIDE SEQUENCE [LARGE SCALE GENOMIC DNA]</scope>
    <source>
        <strain evidence="1 2">RO10H11247</strain>
    </source>
</reference>
<keyword evidence="2" id="KW-1185">Reference proteome</keyword>
<dbReference type="OrthoDB" id="2506111at2759"/>
<evidence type="ECO:0000313" key="1">
    <source>
        <dbReference type="EMBL" id="KNZ58366.1"/>
    </source>
</evidence>
<organism evidence="1 2">
    <name type="scientific">Puccinia sorghi</name>
    <dbReference type="NCBI Taxonomy" id="27349"/>
    <lineage>
        <taxon>Eukaryota</taxon>
        <taxon>Fungi</taxon>
        <taxon>Dikarya</taxon>
        <taxon>Basidiomycota</taxon>
        <taxon>Pucciniomycotina</taxon>
        <taxon>Pucciniomycetes</taxon>
        <taxon>Pucciniales</taxon>
        <taxon>Pucciniaceae</taxon>
        <taxon>Puccinia</taxon>
    </lineage>
</organism>
<evidence type="ECO:0000313" key="2">
    <source>
        <dbReference type="Proteomes" id="UP000037035"/>
    </source>
</evidence>
<sequence>MDSAEVEQLKQQMADKMKVLEKEKSSCQQFKAKFVSAVKRNATNLSLQPLQVPTRRPKIGTPDRFDGTRGAKDTKYSIQVAFYISAKTSMFPNDCSKIIFVILCLTGAASSSAMPFTNRLLAKNPAYPKAKAEWELWALYQVGGRIHPHICDPSLGLGLGCTNTHQSLNPGTTERHPTGVSNLAFRINMEISGNEIAPQ</sequence>
<dbReference type="VEuPathDB" id="FungiDB:VP01_1944g3"/>
<dbReference type="Proteomes" id="UP000037035">
    <property type="component" value="Unassembled WGS sequence"/>
</dbReference>
<dbReference type="AlphaFoldDB" id="A0A0L6VC82"/>
<protein>
    <submittedName>
        <fullName evidence="1">Uncharacterized protein</fullName>
    </submittedName>
</protein>
<accession>A0A0L6VC82</accession>
<name>A0A0L6VC82_9BASI</name>